<evidence type="ECO:0000256" key="1">
    <source>
        <dbReference type="SAM" id="Coils"/>
    </source>
</evidence>
<name>A0ABM3RRM9_SPIOL</name>
<reference evidence="3" key="1">
    <citation type="journal article" date="2021" name="Nat. Commun.">
        <title>Genomic analyses provide insights into spinach domestication and the genetic basis of agronomic traits.</title>
        <authorList>
            <person name="Cai X."/>
            <person name="Sun X."/>
            <person name="Xu C."/>
            <person name="Sun H."/>
            <person name="Wang X."/>
            <person name="Ge C."/>
            <person name="Zhang Z."/>
            <person name="Wang Q."/>
            <person name="Fei Z."/>
            <person name="Jiao C."/>
            <person name="Wang Q."/>
        </authorList>
    </citation>
    <scope>NUCLEOTIDE SEQUENCE [LARGE SCALE GENOMIC DNA]</scope>
    <source>
        <strain evidence="3">cv. Varoflay</strain>
    </source>
</reference>
<keyword evidence="1" id="KW-0175">Coiled coil</keyword>
<reference evidence="4" key="2">
    <citation type="submission" date="2025-08" db="UniProtKB">
        <authorList>
            <consortium name="RefSeq"/>
        </authorList>
    </citation>
    <scope>IDENTIFICATION</scope>
    <source>
        <tissue evidence="4">Leaf</tissue>
    </source>
</reference>
<proteinExistence type="predicted"/>
<feature type="coiled-coil region" evidence="1">
    <location>
        <begin position="83"/>
        <end position="110"/>
    </location>
</feature>
<protein>
    <submittedName>
        <fullName evidence="4">Uncharacterized protein</fullName>
    </submittedName>
</protein>
<gene>
    <name evidence="4" type="primary">LOC130471933</name>
</gene>
<evidence type="ECO:0000313" key="4">
    <source>
        <dbReference type="RefSeq" id="XP_056698269.1"/>
    </source>
</evidence>
<evidence type="ECO:0000256" key="2">
    <source>
        <dbReference type="SAM" id="MobiDB-lite"/>
    </source>
</evidence>
<accession>A0ABM3RRM9</accession>
<keyword evidence="3" id="KW-1185">Reference proteome</keyword>
<dbReference type="GeneID" id="130471933"/>
<evidence type="ECO:0000313" key="3">
    <source>
        <dbReference type="Proteomes" id="UP000813463"/>
    </source>
</evidence>
<feature type="region of interest" description="Disordered" evidence="2">
    <location>
        <begin position="1"/>
        <end position="23"/>
    </location>
</feature>
<dbReference type="Proteomes" id="UP000813463">
    <property type="component" value="Chromosome 4"/>
</dbReference>
<sequence length="194" mass="22517">MSSANIGYVGPGSSMAYSDQNGSSSSLDWLGKEMLELRLGDRADRADDRMRADKLKTQIELTFKQMNTGGTEAERGRENIAELERVQQIMDQYKLQAQQLEELEVKKRTEELAAFVAKEPSHHLLRLGHDCWDVARYYTRSKRNTRRFWATTNFFFFVGCQEKPLDGIHCCRYFKLLYCKIYEGTAFTYLVLLI</sequence>
<dbReference type="RefSeq" id="XP_056698269.1">
    <property type="nucleotide sequence ID" value="XM_056842291.1"/>
</dbReference>
<organism evidence="3 4">
    <name type="scientific">Spinacia oleracea</name>
    <name type="common">Spinach</name>
    <dbReference type="NCBI Taxonomy" id="3562"/>
    <lineage>
        <taxon>Eukaryota</taxon>
        <taxon>Viridiplantae</taxon>
        <taxon>Streptophyta</taxon>
        <taxon>Embryophyta</taxon>
        <taxon>Tracheophyta</taxon>
        <taxon>Spermatophyta</taxon>
        <taxon>Magnoliopsida</taxon>
        <taxon>eudicotyledons</taxon>
        <taxon>Gunneridae</taxon>
        <taxon>Pentapetalae</taxon>
        <taxon>Caryophyllales</taxon>
        <taxon>Chenopodiaceae</taxon>
        <taxon>Chenopodioideae</taxon>
        <taxon>Anserineae</taxon>
        <taxon>Spinacia</taxon>
    </lineage>
</organism>